<dbReference type="STRING" id="483216.BACEGG_00468"/>
<sequence>MASLNMVGPYLLTEHEINANVEFGRIGNYAFGYLNDKGVFIVRYVGRSDTNLHTKIMLGLIDNKKNPAKYRYEWFKFSYADTPIEAYIKECKNYHDFGGDRGKLLNITHPDSPDNLIKCPFCQ</sequence>
<proteinExistence type="predicted"/>
<dbReference type="EMBL" id="UFSX01000002">
    <property type="protein sequence ID" value="SUV43999.1"/>
    <property type="molecule type" value="Genomic_DNA"/>
</dbReference>
<gene>
    <name evidence="1" type="ORF">NCTC11155_03409</name>
</gene>
<dbReference type="AlphaFoldDB" id="A0A380ZAH5"/>
<evidence type="ECO:0000313" key="2">
    <source>
        <dbReference type="Proteomes" id="UP000254424"/>
    </source>
</evidence>
<dbReference type="OrthoDB" id="1551028at2"/>
<accession>A0A380ZAH5</accession>
<dbReference type="Proteomes" id="UP000254424">
    <property type="component" value="Unassembled WGS sequence"/>
</dbReference>
<reference evidence="1 2" key="1">
    <citation type="submission" date="2018-06" db="EMBL/GenBank/DDBJ databases">
        <authorList>
            <consortium name="Pathogen Informatics"/>
            <person name="Doyle S."/>
        </authorList>
    </citation>
    <scope>NUCLEOTIDE SEQUENCE [LARGE SCALE GENOMIC DNA]</scope>
    <source>
        <strain evidence="1 2">NCTC11155</strain>
    </source>
</reference>
<dbReference type="RefSeq" id="WP_004288747.1">
    <property type="nucleotide sequence ID" value="NZ_CABKNQ010000020.1"/>
</dbReference>
<dbReference type="GeneID" id="93072003"/>
<organism evidence="1 2">
    <name type="scientific">Bacteroides eggerthii</name>
    <dbReference type="NCBI Taxonomy" id="28111"/>
    <lineage>
        <taxon>Bacteria</taxon>
        <taxon>Pseudomonadati</taxon>
        <taxon>Bacteroidota</taxon>
        <taxon>Bacteroidia</taxon>
        <taxon>Bacteroidales</taxon>
        <taxon>Bacteroidaceae</taxon>
        <taxon>Bacteroides</taxon>
    </lineage>
</organism>
<name>A0A380ZAH5_9BACE</name>
<evidence type="ECO:0000313" key="1">
    <source>
        <dbReference type="EMBL" id="SUV43999.1"/>
    </source>
</evidence>
<protein>
    <submittedName>
        <fullName evidence="1">Uncharacterized protein</fullName>
    </submittedName>
</protein>